<reference evidence="5 6" key="1">
    <citation type="submission" date="2016-02" db="EMBL/GenBank/DDBJ databases">
        <title>Complete Genome Sequence of Weissella jogaejeotgali FOL01.</title>
        <authorList>
            <person name="Lee J.-H."/>
            <person name="Ku H.-J."/>
        </authorList>
    </citation>
    <scope>NUCLEOTIDE SEQUENCE [LARGE SCALE GENOMIC DNA]</scope>
    <source>
        <strain evidence="5 6">FOL01</strain>
    </source>
</reference>
<dbReference type="NCBIfam" id="NF005559">
    <property type="entry name" value="PRK07231.1"/>
    <property type="match status" value="1"/>
</dbReference>
<dbReference type="PRINTS" id="PR00081">
    <property type="entry name" value="GDHRDH"/>
</dbReference>
<evidence type="ECO:0000259" key="4">
    <source>
        <dbReference type="SMART" id="SM00822"/>
    </source>
</evidence>
<dbReference type="GO" id="GO:0016491">
    <property type="term" value="F:oxidoreductase activity"/>
    <property type="evidence" value="ECO:0007669"/>
    <property type="project" value="UniProtKB-KW"/>
</dbReference>
<dbReference type="OrthoDB" id="9805904at2"/>
<dbReference type="PANTHER" id="PTHR24321:SF8">
    <property type="entry name" value="ESTRADIOL 17-BETA-DEHYDROGENASE 8-RELATED"/>
    <property type="match status" value="1"/>
</dbReference>
<comment type="similarity">
    <text evidence="1">Belongs to the short-chain dehydrogenases/reductases (SDR) family.</text>
</comment>
<dbReference type="FunFam" id="3.40.50.720:FF:000084">
    <property type="entry name" value="Short-chain dehydrogenase reductase"/>
    <property type="match status" value="1"/>
</dbReference>
<dbReference type="InterPro" id="IPR020904">
    <property type="entry name" value="Sc_DH/Rdtase_CS"/>
</dbReference>
<sequence length="249" mass="25919">MVNRLANKVAIVTGGISGIGKAIAQDFLAEGATVVVTGRREAVGKQVAAELSQQGEVLYLKQDVSEETDWQKVVDTTLATFGHWDILVNNAGIGGANKLIADTSLDEWQQVMDINLTGTFIGVREALNRMDKGSIVNVSSVLGIITPMPGVGSYAASKAGTRLLTKAAAVEAVKTGKQIRVNSIHPGLVGTDIVSDDLKNALQASDDVIPAIGEPADVAKAVTYLASDESSYTTGSEIVLDGGTLAGRQ</sequence>
<dbReference type="STRING" id="1631871.FOL01_0085"/>
<name>A0A1L6R8T1_9LACO</name>
<dbReference type="EMBL" id="CP014332">
    <property type="protein sequence ID" value="APS40944.1"/>
    <property type="molecule type" value="Genomic_DNA"/>
</dbReference>
<dbReference type="Proteomes" id="UP000185473">
    <property type="component" value="Chromosome"/>
</dbReference>
<evidence type="ECO:0000256" key="3">
    <source>
        <dbReference type="ARBA" id="ARBA00023027"/>
    </source>
</evidence>
<dbReference type="Pfam" id="PF13561">
    <property type="entry name" value="adh_short_C2"/>
    <property type="match status" value="1"/>
</dbReference>
<dbReference type="PRINTS" id="PR00080">
    <property type="entry name" value="SDRFAMILY"/>
</dbReference>
<evidence type="ECO:0000256" key="1">
    <source>
        <dbReference type="ARBA" id="ARBA00006484"/>
    </source>
</evidence>
<dbReference type="InterPro" id="IPR002347">
    <property type="entry name" value="SDR_fam"/>
</dbReference>
<dbReference type="InterPro" id="IPR057326">
    <property type="entry name" value="KR_dom"/>
</dbReference>
<dbReference type="PANTHER" id="PTHR24321">
    <property type="entry name" value="DEHYDROGENASES, SHORT CHAIN"/>
    <property type="match status" value="1"/>
</dbReference>
<evidence type="ECO:0000313" key="6">
    <source>
        <dbReference type="Proteomes" id="UP000185473"/>
    </source>
</evidence>
<dbReference type="GO" id="GO:0008206">
    <property type="term" value="P:bile acid metabolic process"/>
    <property type="evidence" value="ECO:0007669"/>
    <property type="project" value="UniProtKB-ARBA"/>
</dbReference>
<dbReference type="Gene3D" id="3.40.50.720">
    <property type="entry name" value="NAD(P)-binding Rossmann-like Domain"/>
    <property type="match status" value="1"/>
</dbReference>
<organism evidence="5 6">
    <name type="scientific">Weissella jogaejeotgali</name>
    <dbReference type="NCBI Taxonomy" id="1631871"/>
    <lineage>
        <taxon>Bacteria</taxon>
        <taxon>Bacillati</taxon>
        <taxon>Bacillota</taxon>
        <taxon>Bacilli</taxon>
        <taxon>Lactobacillales</taxon>
        <taxon>Lactobacillaceae</taxon>
        <taxon>Weissella</taxon>
    </lineage>
</organism>
<dbReference type="SMART" id="SM00822">
    <property type="entry name" value="PKS_KR"/>
    <property type="match status" value="1"/>
</dbReference>
<evidence type="ECO:0000256" key="2">
    <source>
        <dbReference type="ARBA" id="ARBA00023002"/>
    </source>
</evidence>
<proteinExistence type="inferred from homology"/>
<dbReference type="InterPro" id="IPR036291">
    <property type="entry name" value="NAD(P)-bd_dom_sf"/>
</dbReference>
<keyword evidence="6" id="KW-1185">Reference proteome</keyword>
<protein>
    <submittedName>
        <fullName evidence="5">3-oxoacyl-(Acyl-carrier protein) reductase</fullName>
    </submittedName>
</protein>
<keyword evidence="3" id="KW-0520">NAD</keyword>
<evidence type="ECO:0000313" key="5">
    <source>
        <dbReference type="EMBL" id="APS40944.1"/>
    </source>
</evidence>
<dbReference type="RefSeq" id="WP_075268806.1">
    <property type="nucleotide sequence ID" value="NZ_CP014332.1"/>
</dbReference>
<dbReference type="SUPFAM" id="SSF51735">
    <property type="entry name" value="NAD(P)-binding Rossmann-fold domains"/>
    <property type="match status" value="1"/>
</dbReference>
<feature type="domain" description="Ketoreductase" evidence="4">
    <location>
        <begin position="8"/>
        <end position="197"/>
    </location>
</feature>
<dbReference type="PROSITE" id="PS00061">
    <property type="entry name" value="ADH_SHORT"/>
    <property type="match status" value="1"/>
</dbReference>
<dbReference type="KEGG" id="wjo:FOL01_0085"/>
<keyword evidence="2" id="KW-0560">Oxidoreductase</keyword>
<gene>
    <name evidence="5" type="ORF">FOL01_0085</name>
</gene>
<accession>A0A1L6R8T1</accession>
<dbReference type="AlphaFoldDB" id="A0A1L6R8T1"/>